<dbReference type="EMBL" id="HBIN01005573">
    <property type="protein sequence ID" value="CAE0433705.1"/>
    <property type="molecule type" value="Transcribed_RNA"/>
</dbReference>
<evidence type="ECO:0000259" key="3">
    <source>
        <dbReference type="Pfam" id="PF00561"/>
    </source>
</evidence>
<keyword evidence="2" id="KW-0812">Transmembrane</keyword>
<dbReference type="PANTHER" id="PTHR12277">
    <property type="entry name" value="ALPHA/BETA HYDROLASE DOMAIN-CONTAINING PROTEIN"/>
    <property type="match status" value="1"/>
</dbReference>
<keyword evidence="2" id="KW-0472">Membrane</keyword>
<feature type="domain" description="AB hydrolase-1" evidence="3">
    <location>
        <begin position="109"/>
        <end position="355"/>
    </location>
</feature>
<evidence type="ECO:0000256" key="1">
    <source>
        <dbReference type="SAM" id="MobiDB-lite"/>
    </source>
</evidence>
<reference evidence="4" key="1">
    <citation type="submission" date="2021-01" db="EMBL/GenBank/DDBJ databases">
        <authorList>
            <person name="Corre E."/>
            <person name="Pelletier E."/>
            <person name="Niang G."/>
            <person name="Scheremetjew M."/>
            <person name="Finn R."/>
            <person name="Kale V."/>
            <person name="Holt S."/>
            <person name="Cochrane G."/>
            <person name="Meng A."/>
            <person name="Brown T."/>
            <person name="Cohen L."/>
        </authorList>
    </citation>
    <scope>NUCLEOTIDE SEQUENCE</scope>
    <source>
        <strain evidence="4">GSBS06</strain>
    </source>
</reference>
<accession>A0A7S3LK01</accession>
<dbReference type="InterPro" id="IPR029058">
    <property type="entry name" value="AB_hydrolase_fold"/>
</dbReference>
<dbReference type="AlphaFoldDB" id="A0A7S3LK01"/>
<proteinExistence type="predicted"/>
<name>A0A7S3LK01_9STRA</name>
<dbReference type="Gene3D" id="3.40.50.1820">
    <property type="entry name" value="alpha/beta hydrolase"/>
    <property type="match status" value="2"/>
</dbReference>
<feature type="region of interest" description="Disordered" evidence="1">
    <location>
        <begin position="196"/>
        <end position="228"/>
    </location>
</feature>
<organism evidence="4">
    <name type="scientific">Aplanochytrium stocchinoi</name>
    <dbReference type="NCBI Taxonomy" id="215587"/>
    <lineage>
        <taxon>Eukaryota</taxon>
        <taxon>Sar</taxon>
        <taxon>Stramenopiles</taxon>
        <taxon>Bigyra</taxon>
        <taxon>Labyrinthulomycetes</taxon>
        <taxon>Thraustochytrida</taxon>
        <taxon>Thraustochytriidae</taxon>
        <taxon>Aplanochytrium</taxon>
    </lineage>
</organism>
<gene>
    <name evidence="4" type="ORF">ASTO00021_LOCUS4026</name>
</gene>
<sequence length="395" mass="44754">MRWQRWVGRSIGGSFFVAGTYVVGAGIYGTRQINDTRKRWFSDDFVMTPETLRMPYKSVYFQTRDGIELNGWFVEQTVKGKPSSNLIMCCNPYNQDKSTLLGICRGFWDAGYSVLLFDYRSHAKPPRERTIGYKEVDDAKAALSWLLENKPKEGKIGLVGASMGGAVALRLCADVDSKRFDISKYIKNPEAEEIENTMPISQQKVDEETETNDEKIDNRSSNHSEQEHLKETERVIIACATDCAFSSLKRVLGASIDKNFPTGGRLFSQKGLIPLHSLILESVCFINQFWYGYNPENVGPECELSSLTTPLLILHSADDSVVPVEQAHIIYQKSGTRPEEKQLQIVPNTEHIGAYFNSEKEYIRSIVRFLDKRFEIANSSAFVPYAEESYLNTDL</sequence>
<dbReference type="PANTHER" id="PTHR12277:SF81">
    <property type="entry name" value="PROTEIN ABHD13"/>
    <property type="match status" value="1"/>
</dbReference>
<feature type="compositionally biased region" description="Basic and acidic residues" evidence="1">
    <location>
        <begin position="212"/>
        <end position="228"/>
    </location>
</feature>
<keyword evidence="2" id="KW-1133">Transmembrane helix</keyword>
<evidence type="ECO:0000313" key="4">
    <source>
        <dbReference type="EMBL" id="CAE0433705.1"/>
    </source>
</evidence>
<evidence type="ECO:0000256" key="2">
    <source>
        <dbReference type="SAM" id="Phobius"/>
    </source>
</evidence>
<dbReference type="Pfam" id="PF00561">
    <property type="entry name" value="Abhydrolase_1"/>
    <property type="match status" value="1"/>
</dbReference>
<dbReference type="InterPro" id="IPR000073">
    <property type="entry name" value="AB_hydrolase_1"/>
</dbReference>
<protein>
    <recommendedName>
        <fullName evidence="3">AB hydrolase-1 domain-containing protein</fullName>
    </recommendedName>
</protein>
<feature type="transmembrane region" description="Helical" evidence="2">
    <location>
        <begin position="6"/>
        <end position="29"/>
    </location>
</feature>
<dbReference type="SUPFAM" id="SSF53474">
    <property type="entry name" value="alpha/beta-Hydrolases"/>
    <property type="match status" value="1"/>
</dbReference>